<sequence length="683" mass="77344">MVDSQAHSRKQKKPHINHSFRMLNEPEGLYAVPRYKKQIRNQGYYHGHQVITRRTHTSPNPVPHDNVAIGAQVAAYEDAVITKAWHNEWDAESDDFRTHKPLPILNRPANIDLKNHAWRTKLVCLDHWDRGHETDGMIAQRLTRAKRFREKEQVTSYMGGEQDMRRKMVKQAARNAEIIDLTGDATAGENTIPASSASNIVPRNGGMQPSFKDQFTTDATHGPPIPKPAPHRHHRTKGDDPAMSRSSLKGKPRAQFLLHIPPHEYLLPGGEPINATIVDLIVLLPQWFRNPGVAWRFLNNGINAAVHFVILEQHRHLSLTNAEEAERTRDHISDTYRKTMRKIKQGWTKAKHEIPDDWDALNISITNYTPEAAKKMGYITPPSVPFKDLAVGLKKLPQYYDAGDLTRALDFAMQNQKLDEHAQPKEFMFPDDIQLILSYIGHTQITQGHVDGAVLGRYFQVLRTADGVRRKQIAEQRRQQQTADERSYDGMLPADMGALMPTTLRYSPMTQNSFQEVPQGFSYGQLQDIGYSRTTISAVSHSSPITPHLTRLNSQEAAATVASELVAQGAQQAYVDFPDIPDIYSQRARENIDALMAAHQTYDLRGLPNPVSYPSQTPYPYHPSTLLRDCLEGLDANNHSDLARASRWARQWEYFSNGFQIRDIDLVLSVMDMSEATVEPGVQ</sequence>
<reference evidence="2" key="1">
    <citation type="submission" date="2021-05" db="EMBL/GenBank/DDBJ databases">
        <authorList>
            <person name="Stam R."/>
        </authorList>
    </citation>
    <scope>NUCLEOTIDE SEQUENCE</scope>
    <source>
        <strain evidence="2">CS162</strain>
    </source>
</reference>
<proteinExistence type="predicted"/>
<feature type="region of interest" description="Disordered" evidence="1">
    <location>
        <begin position="472"/>
        <end position="492"/>
    </location>
</feature>
<dbReference type="GeneID" id="67014767"/>
<name>A0A8J2HWH6_9PLEO</name>
<feature type="region of interest" description="Disordered" evidence="1">
    <location>
        <begin position="189"/>
        <end position="248"/>
    </location>
</feature>
<dbReference type="OrthoDB" id="3795517at2759"/>
<evidence type="ECO:0000313" key="3">
    <source>
        <dbReference type="Proteomes" id="UP000676310"/>
    </source>
</evidence>
<keyword evidence="3" id="KW-1185">Reference proteome</keyword>
<protein>
    <submittedName>
        <fullName evidence="2">Uncharacterized protein</fullName>
    </submittedName>
</protein>
<dbReference type="EMBL" id="CAJRGZ010000016">
    <property type="protein sequence ID" value="CAG5153570.1"/>
    <property type="molecule type" value="Genomic_DNA"/>
</dbReference>
<evidence type="ECO:0000313" key="2">
    <source>
        <dbReference type="EMBL" id="CAG5153570.1"/>
    </source>
</evidence>
<evidence type="ECO:0000256" key="1">
    <source>
        <dbReference type="SAM" id="MobiDB-lite"/>
    </source>
</evidence>
<accession>A0A8J2HWH6</accession>
<dbReference type="RefSeq" id="XP_043166774.1">
    <property type="nucleotide sequence ID" value="XM_043310839.1"/>
</dbReference>
<comment type="caution">
    <text evidence="2">The sequence shown here is derived from an EMBL/GenBank/DDBJ whole genome shotgun (WGS) entry which is preliminary data.</text>
</comment>
<feature type="compositionally biased region" description="Polar residues" evidence="1">
    <location>
        <begin position="189"/>
        <end position="201"/>
    </location>
</feature>
<dbReference type="Proteomes" id="UP000676310">
    <property type="component" value="Unassembled WGS sequence"/>
</dbReference>
<feature type="compositionally biased region" description="Basic and acidic residues" evidence="1">
    <location>
        <begin position="472"/>
        <end position="488"/>
    </location>
</feature>
<gene>
    <name evidence="2" type="ORF">ALTATR162_LOCUS3233</name>
</gene>
<dbReference type="AlphaFoldDB" id="A0A8J2HWH6"/>
<organism evidence="2 3">
    <name type="scientific">Alternaria atra</name>
    <dbReference type="NCBI Taxonomy" id="119953"/>
    <lineage>
        <taxon>Eukaryota</taxon>
        <taxon>Fungi</taxon>
        <taxon>Dikarya</taxon>
        <taxon>Ascomycota</taxon>
        <taxon>Pezizomycotina</taxon>
        <taxon>Dothideomycetes</taxon>
        <taxon>Pleosporomycetidae</taxon>
        <taxon>Pleosporales</taxon>
        <taxon>Pleosporineae</taxon>
        <taxon>Pleosporaceae</taxon>
        <taxon>Alternaria</taxon>
        <taxon>Alternaria sect. Ulocladioides</taxon>
    </lineage>
</organism>